<organism evidence="3">
    <name type="scientific">Clytia hemisphaerica</name>
    <dbReference type="NCBI Taxonomy" id="252671"/>
    <lineage>
        <taxon>Eukaryota</taxon>
        <taxon>Metazoa</taxon>
        <taxon>Cnidaria</taxon>
        <taxon>Hydrozoa</taxon>
        <taxon>Hydroidolina</taxon>
        <taxon>Leptothecata</taxon>
        <taxon>Obeliida</taxon>
        <taxon>Clytiidae</taxon>
        <taxon>Clytia</taxon>
    </lineage>
</organism>
<accession>A0A069DMV2</accession>
<proteinExistence type="evidence at transcript level"/>
<reference evidence="3" key="1">
    <citation type="journal article" date="2014" name="PLoS Genet.">
        <title>Differential Responses to Wnt and PCP Disruption Predict Expression and Developmental Function of Conserved and Novel Genes in a Cnidarian.</title>
        <authorList>
            <person name="Lapebie P."/>
            <person name="Ruggiero A."/>
            <person name="Barreau C."/>
            <person name="Chevalier S."/>
            <person name="Chang P."/>
            <person name="Dru P."/>
            <person name="Houliston E."/>
            <person name="Momose T."/>
        </authorList>
    </citation>
    <scope>NUCLEOTIDE SEQUENCE</scope>
</reference>
<dbReference type="InterPro" id="IPR027986">
    <property type="entry name" value="TCAIM"/>
</dbReference>
<feature type="domain" description="DUF4461" evidence="2">
    <location>
        <begin position="147"/>
        <end position="446"/>
    </location>
</feature>
<evidence type="ECO:0000259" key="1">
    <source>
        <dbReference type="Pfam" id="PF14687"/>
    </source>
</evidence>
<dbReference type="InterPro" id="IPR028031">
    <property type="entry name" value="DUF4460"/>
</dbReference>
<dbReference type="InterPro" id="IPR027989">
    <property type="entry name" value="DUF4461"/>
</dbReference>
<dbReference type="PANTHER" id="PTHR31596">
    <property type="entry name" value="T-CELL ACTIVATION INHIBITOR, MITOCHONDRIAL"/>
    <property type="match status" value="1"/>
</dbReference>
<evidence type="ECO:0000313" key="3">
    <source>
        <dbReference type="EMBL" id="JAC85180.1"/>
    </source>
</evidence>
<evidence type="ECO:0000259" key="2">
    <source>
        <dbReference type="Pfam" id="PF14688"/>
    </source>
</evidence>
<feature type="domain" description="DUF4460" evidence="1">
    <location>
        <begin position="17"/>
        <end position="105"/>
    </location>
</feature>
<dbReference type="Pfam" id="PF14688">
    <property type="entry name" value="DUF4461"/>
    <property type="match status" value="1"/>
</dbReference>
<dbReference type="EMBL" id="GBGP01000003">
    <property type="protein sequence ID" value="JAC85180.1"/>
    <property type="molecule type" value="mRNA"/>
</dbReference>
<protein>
    <submittedName>
        <fullName evidence="3">Conserved uncharacterized C3orf23 protein</fullName>
    </submittedName>
</protein>
<dbReference type="AlphaFoldDB" id="A0A069DMV2"/>
<sequence>MVRNFLARCLLNRQVRQMSSLKKGMKEFYLAVHPDFFNEYPNEKQINEQSLKLLHSHVDTIKSGGSTADTSLTFYKKHKESATGLSAIRLKLKTNSTTSIYQEILRAFDVPFDQSEVVSGDNNNVDHIQNVEPMDLGNFQMKVKEMTLVDWVTDHIDIVREAQLHSKPIQLSVLETSSRLKDNFGIRQIVHNNKFTYSSINSLLNVLEDTLHSKEEKSFHLRNRSIVFSNFTGLDHMGRFSVDFFSPPEVWKEALENLGKSSEILDQIKEEKNKISTSYFGIRFVNPRSSNPIPIIPYYKSLLRISHQLEKDQFMGDKSFKNLLALFDWDDSFVGVSKEGFLKIPPLTSKRILFDYISKYQDTIVETRKSYLRNMRFEHKIMNEAKTALHLDSVFKDHVLDTNETIQACQKIINQSNLLDLSGCNVMISRYYDISPDGFVRIPWNFLQ</sequence>
<dbReference type="GO" id="GO:0005739">
    <property type="term" value="C:mitochondrion"/>
    <property type="evidence" value="ECO:0007669"/>
    <property type="project" value="TreeGrafter"/>
</dbReference>
<dbReference type="Pfam" id="PF14687">
    <property type="entry name" value="DUF4460"/>
    <property type="match status" value="1"/>
</dbReference>
<dbReference type="PANTHER" id="PTHR31596:SF1">
    <property type="entry name" value="T-CELL ACTIVATION INHIBITOR, MITOCHONDRIAL"/>
    <property type="match status" value="1"/>
</dbReference>
<name>A0A069DMV2_9CNID</name>